<evidence type="ECO:0000313" key="3">
    <source>
        <dbReference type="Proteomes" id="UP000324767"/>
    </source>
</evidence>
<dbReference type="Proteomes" id="UP000324767">
    <property type="component" value="Unassembled WGS sequence"/>
</dbReference>
<dbReference type="Pfam" id="PF15916">
    <property type="entry name" value="DUF4743"/>
    <property type="match status" value="1"/>
</dbReference>
<sequence length="313" mass="35645">MMKSNLDLARENDNFPYLEDDPEHYTRLVSSYYTFHLQDSNAKVGYILPWVVEKMPWSSAWTIDHKQKRITPRPRYYSLDEQNTVIAETLQEARARGIFKVLKGWRDELYPIYGSAAQISLERAGAALFGIVTFGVHMTVYVKTTEGMKIWVPRRARNKQTYGGMLDNSVAGGISTGEKPLDSLVREAAEEASLPEDLVRKDAKACGLVTYFYIQDERAGGETDLLQPECQYVYDLEVEECVVLKPGDNEVEDFSLWSVAEAQKALAEGQFKPNCAVVLLDFFVRHGILTAENERDYIEIVARLHRKLPFPMA</sequence>
<keyword evidence="2" id="KW-0418">Kinase</keyword>
<gene>
    <name evidence="2" type="ORF">FRX48_08458</name>
</gene>
<keyword evidence="2" id="KW-0808">Transferase</keyword>
<dbReference type="PROSITE" id="PS51462">
    <property type="entry name" value="NUDIX"/>
    <property type="match status" value="1"/>
</dbReference>
<evidence type="ECO:0000259" key="1">
    <source>
        <dbReference type="PROSITE" id="PS51462"/>
    </source>
</evidence>
<accession>A0A5M8PFE4</accession>
<protein>
    <submittedName>
        <fullName evidence="2">Thiamine pyrophosphokinase-related protein</fullName>
    </submittedName>
</protein>
<dbReference type="AlphaFoldDB" id="A0A5M8PFE4"/>
<dbReference type="SUPFAM" id="SSF55811">
    <property type="entry name" value="Nudix"/>
    <property type="match status" value="1"/>
</dbReference>
<dbReference type="FunFam" id="3.90.79.10:FF:000019">
    <property type="entry name" value="Thiamin pyrophosphokinase, putative"/>
    <property type="match status" value="1"/>
</dbReference>
<organism evidence="2 3">
    <name type="scientific">Lasallia pustulata</name>
    <dbReference type="NCBI Taxonomy" id="136370"/>
    <lineage>
        <taxon>Eukaryota</taxon>
        <taxon>Fungi</taxon>
        <taxon>Dikarya</taxon>
        <taxon>Ascomycota</taxon>
        <taxon>Pezizomycotina</taxon>
        <taxon>Lecanoromycetes</taxon>
        <taxon>OSLEUM clade</taxon>
        <taxon>Umbilicariomycetidae</taxon>
        <taxon>Umbilicariales</taxon>
        <taxon>Umbilicariaceae</taxon>
        <taxon>Lasallia</taxon>
    </lineage>
</organism>
<comment type="caution">
    <text evidence="2">The sequence shown here is derived from an EMBL/GenBank/DDBJ whole genome shotgun (WGS) entry which is preliminary data.</text>
</comment>
<feature type="domain" description="Nudix hydrolase" evidence="1">
    <location>
        <begin position="131"/>
        <end position="279"/>
    </location>
</feature>
<dbReference type="Pfam" id="PF00293">
    <property type="entry name" value="NUDIX"/>
    <property type="match status" value="1"/>
</dbReference>
<reference evidence="2 3" key="1">
    <citation type="submission" date="2019-09" db="EMBL/GenBank/DDBJ databases">
        <title>The hologenome of the rock-dwelling lichen Lasallia pustulata.</title>
        <authorList>
            <person name="Greshake Tzovaras B."/>
            <person name="Segers F."/>
            <person name="Bicker A."/>
            <person name="Dal Grande F."/>
            <person name="Otte J."/>
            <person name="Hankeln T."/>
            <person name="Schmitt I."/>
            <person name="Ebersberger I."/>
        </authorList>
    </citation>
    <scope>NUCLEOTIDE SEQUENCE [LARGE SCALE GENOMIC DNA]</scope>
    <source>
        <strain evidence="2">A1-1</strain>
    </source>
</reference>
<evidence type="ECO:0000313" key="2">
    <source>
        <dbReference type="EMBL" id="KAA6407620.1"/>
    </source>
</evidence>
<dbReference type="Gene3D" id="3.90.79.10">
    <property type="entry name" value="Nucleoside Triphosphate Pyrophosphohydrolase"/>
    <property type="match status" value="1"/>
</dbReference>
<proteinExistence type="predicted"/>
<dbReference type="CDD" id="cd03676">
    <property type="entry name" value="NUDIX_Tnr3_like"/>
    <property type="match status" value="1"/>
</dbReference>
<dbReference type="InterPro" id="IPR000086">
    <property type="entry name" value="NUDIX_hydrolase_dom"/>
</dbReference>
<dbReference type="PANTHER" id="PTHR13622">
    <property type="entry name" value="THIAMIN PYROPHOSPHOKINASE"/>
    <property type="match status" value="1"/>
</dbReference>
<dbReference type="GO" id="GO:0044715">
    <property type="term" value="F:8-oxo-dGDP phosphatase activity"/>
    <property type="evidence" value="ECO:0007669"/>
    <property type="project" value="TreeGrafter"/>
</dbReference>
<dbReference type="EMBL" id="VXIT01000016">
    <property type="protein sequence ID" value="KAA6407620.1"/>
    <property type="molecule type" value="Genomic_DNA"/>
</dbReference>
<dbReference type="InterPro" id="IPR031804">
    <property type="entry name" value="DUF4743"/>
</dbReference>
<dbReference type="GO" id="GO:0016301">
    <property type="term" value="F:kinase activity"/>
    <property type="evidence" value="ECO:0007669"/>
    <property type="project" value="UniProtKB-KW"/>
</dbReference>
<dbReference type="PANTHER" id="PTHR13622:SF8">
    <property type="entry name" value="THIAMIN PYROPHOSPHOKINASE 1"/>
    <property type="match status" value="1"/>
</dbReference>
<dbReference type="InterPro" id="IPR015797">
    <property type="entry name" value="NUDIX_hydrolase-like_dom_sf"/>
</dbReference>
<name>A0A5M8PFE4_9LECA</name>
<dbReference type="OrthoDB" id="10261522at2759"/>